<feature type="compositionally biased region" description="Polar residues" evidence="9">
    <location>
        <begin position="236"/>
        <end position="245"/>
    </location>
</feature>
<dbReference type="FunFam" id="2.10.110.10:FF:000013">
    <property type="entry name" value="Four and a half LIM domains 1"/>
    <property type="match status" value="1"/>
</dbReference>
<evidence type="ECO:0000313" key="13">
    <source>
        <dbReference type="Proteomes" id="UP000618051"/>
    </source>
</evidence>
<dbReference type="Proteomes" id="UP000618051">
    <property type="component" value="Unassembled WGS sequence"/>
</dbReference>
<dbReference type="PROSITE" id="PS00478">
    <property type="entry name" value="LIM_DOMAIN_1"/>
    <property type="match status" value="3"/>
</dbReference>
<dbReference type="SMART" id="SM00132">
    <property type="entry name" value="LIM"/>
    <property type="match status" value="4"/>
</dbReference>
<evidence type="ECO:0000256" key="2">
    <source>
        <dbReference type="ARBA" id="ARBA00022723"/>
    </source>
</evidence>
<dbReference type="GO" id="GO:0000122">
    <property type="term" value="P:negative regulation of transcription by RNA polymerase II"/>
    <property type="evidence" value="ECO:0007669"/>
    <property type="project" value="TreeGrafter"/>
</dbReference>
<accession>A0A835NWB9</accession>
<keyword evidence="13" id="KW-1185">Reference proteome</keyword>
<evidence type="ECO:0000256" key="9">
    <source>
        <dbReference type="SAM" id="MobiDB-lite"/>
    </source>
</evidence>
<dbReference type="FunFam" id="2.10.110.10:FF:000030">
    <property type="entry name" value="Four and a half LIM domains protein 2"/>
    <property type="match status" value="1"/>
</dbReference>
<dbReference type="InterPro" id="IPR056807">
    <property type="entry name" value="LIM_FHL1/2/3/5_N"/>
</dbReference>
<keyword evidence="7" id="KW-0539">Nucleus</keyword>
<reference evidence="12 13" key="2">
    <citation type="journal article" date="2021" name="J. Hered.">
        <title>Feather Gene Expression Elucidates the Developmental Basis of Plumage Iridescence in African Starlings.</title>
        <authorList>
            <person name="Rubenstein D.R."/>
            <person name="Corvelo A."/>
            <person name="MacManes M.D."/>
            <person name="Maia R."/>
            <person name="Narzisi G."/>
            <person name="Rousaki A."/>
            <person name="Vandenabeele P."/>
            <person name="Shawkey M.D."/>
            <person name="Solomon J."/>
        </authorList>
    </citation>
    <scope>NUCLEOTIDE SEQUENCE [LARGE SCALE GENOMIC DNA]</scope>
    <source>
        <strain evidence="12">SS15</strain>
    </source>
</reference>
<dbReference type="GO" id="GO:0005634">
    <property type="term" value="C:nucleus"/>
    <property type="evidence" value="ECO:0007669"/>
    <property type="project" value="UniProtKB-SubCell"/>
</dbReference>
<feature type="region of interest" description="Disordered" evidence="9">
    <location>
        <begin position="273"/>
        <end position="318"/>
    </location>
</feature>
<feature type="domain" description="LIM zinc-binding" evidence="10">
    <location>
        <begin position="584"/>
        <end position="645"/>
    </location>
</feature>
<evidence type="ECO:0000313" key="11">
    <source>
        <dbReference type="EMBL" id="KAG0123381.1"/>
    </source>
</evidence>
<dbReference type="CDD" id="cd09426">
    <property type="entry name" value="LIM2_FHL2"/>
    <property type="match status" value="1"/>
</dbReference>
<dbReference type="PANTHER" id="PTHR24205">
    <property type="entry name" value="FOUR AND A HALF LIM DOMAINS PROTEIN"/>
    <property type="match status" value="1"/>
</dbReference>
<gene>
    <name evidence="12" type="ORF">IHE44_0005159</name>
    <name evidence="11" type="ORF">IHE44_007471</name>
</gene>
<dbReference type="GO" id="GO:0070885">
    <property type="term" value="P:negative regulation of calcineurin-NFAT signaling cascade"/>
    <property type="evidence" value="ECO:0007669"/>
    <property type="project" value="TreeGrafter"/>
</dbReference>
<evidence type="ECO:0000256" key="1">
    <source>
        <dbReference type="ARBA" id="ARBA00004123"/>
    </source>
</evidence>
<dbReference type="GO" id="GO:0030018">
    <property type="term" value="C:Z disc"/>
    <property type="evidence" value="ECO:0007669"/>
    <property type="project" value="TreeGrafter"/>
</dbReference>
<dbReference type="Gene3D" id="2.10.110.10">
    <property type="entry name" value="Cysteine Rich Protein"/>
    <property type="match status" value="4"/>
</dbReference>
<keyword evidence="2 8" id="KW-0479">Metal-binding</keyword>
<feature type="region of interest" description="Disordered" evidence="9">
    <location>
        <begin position="158"/>
        <end position="250"/>
    </location>
</feature>
<dbReference type="PROSITE" id="PS50023">
    <property type="entry name" value="LIM_DOMAIN_2"/>
    <property type="match status" value="3"/>
</dbReference>
<evidence type="ECO:0000256" key="6">
    <source>
        <dbReference type="ARBA" id="ARBA00023038"/>
    </source>
</evidence>
<keyword evidence="5 8" id="KW-0862">Zinc</keyword>
<dbReference type="GO" id="GO:0008270">
    <property type="term" value="F:zinc ion binding"/>
    <property type="evidence" value="ECO:0007669"/>
    <property type="project" value="UniProtKB-KW"/>
</dbReference>
<dbReference type="CDD" id="cd09422">
    <property type="entry name" value="LIM1_FHL2"/>
    <property type="match status" value="1"/>
</dbReference>
<evidence type="ECO:0000259" key="10">
    <source>
        <dbReference type="PROSITE" id="PS50023"/>
    </source>
</evidence>
<keyword evidence="6 8" id="KW-0440">LIM domain</keyword>
<dbReference type="Pfam" id="PF00412">
    <property type="entry name" value="LIM"/>
    <property type="match status" value="4"/>
</dbReference>
<organism evidence="11">
    <name type="scientific">Lamprotornis superbus</name>
    <dbReference type="NCBI Taxonomy" id="245042"/>
    <lineage>
        <taxon>Eukaryota</taxon>
        <taxon>Metazoa</taxon>
        <taxon>Chordata</taxon>
        <taxon>Craniata</taxon>
        <taxon>Vertebrata</taxon>
        <taxon>Euteleostomi</taxon>
        <taxon>Archelosauria</taxon>
        <taxon>Archosauria</taxon>
        <taxon>Dinosauria</taxon>
        <taxon>Saurischia</taxon>
        <taxon>Theropoda</taxon>
        <taxon>Coelurosauria</taxon>
        <taxon>Aves</taxon>
        <taxon>Neognathae</taxon>
        <taxon>Neoaves</taxon>
        <taxon>Telluraves</taxon>
        <taxon>Australaves</taxon>
        <taxon>Passeriformes</taxon>
        <taxon>Sturnidae</taxon>
        <taxon>Lamprotornis</taxon>
    </lineage>
</organism>
<reference evidence="11" key="1">
    <citation type="submission" date="2020-10" db="EMBL/GenBank/DDBJ databases">
        <title>Feather gene expression reveals the developmental basis of iridescence in African starlings.</title>
        <authorList>
            <person name="Rubenstein D.R."/>
        </authorList>
    </citation>
    <scope>NUCLEOTIDE SEQUENCE</scope>
    <source>
        <strain evidence="11">SS15</strain>
        <tissue evidence="11">Liver</tissue>
    </source>
</reference>
<comment type="caution">
    <text evidence="11">The sequence shown here is derived from an EMBL/GenBank/DDBJ whole genome shotgun (WGS) entry which is preliminary data.</text>
</comment>
<feature type="compositionally biased region" description="Polar residues" evidence="9">
    <location>
        <begin position="287"/>
        <end position="297"/>
    </location>
</feature>
<keyword evidence="4" id="KW-0863">Zinc-finger</keyword>
<dbReference type="Pfam" id="PF25076">
    <property type="entry name" value="LIM_FHL2-3_N"/>
    <property type="match status" value="1"/>
</dbReference>
<reference evidence="12" key="3">
    <citation type="submission" date="2022-01" db="EMBL/GenBank/DDBJ databases">
        <authorList>
            <person name="Rubenstein D.R."/>
        </authorList>
    </citation>
    <scope>NUCLEOTIDE SEQUENCE</scope>
    <source>
        <strain evidence="12">SS15</strain>
        <tissue evidence="12">Liver</tissue>
    </source>
</reference>
<evidence type="ECO:0000256" key="8">
    <source>
        <dbReference type="PROSITE-ProRule" id="PRU00125"/>
    </source>
</evidence>
<feature type="compositionally biased region" description="Basic and acidic residues" evidence="9">
    <location>
        <begin position="175"/>
        <end position="231"/>
    </location>
</feature>
<dbReference type="InterPro" id="IPR001781">
    <property type="entry name" value="Znf_LIM"/>
</dbReference>
<dbReference type="EMBL" id="JADDUC010000029">
    <property type="protein sequence ID" value="KAG0123381.1"/>
    <property type="molecule type" value="Genomic_DNA"/>
</dbReference>
<protein>
    <submittedName>
        <fullName evidence="11">Four and a half LIM domains protein 2</fullName>
    </submittedName>
</protein>
<evidence type="ECO:0000256" key="5">
    <source>
        <dbReference type="ARBA" id="ARBA00022833"/>
    </source>
</evidence>
<proteinExistence type="predicted"/>
<dbReference type="CDD" id="cd09431">
    <property type="entry name" value="LIM3_Fhl2"/>
    <property type="match status" value="1"/>
</dbReference>
<dbReference type="CDD" id="cd09433">
    <property type="entry name" value="LIM4_FHL2"/>
    <property type="match status" value="1"/>
</dbReference>
<evidence type="ECO:0000256" key="4">
    <source>
        <dbReference type="ARBA" id="ARBA00022771"/>
    </source>
</evidence>
<feature type="domain" description="LIM zinc-binding" evidence="10">
    <location>
        <begin position="523"/>
        <end position="583"/>
    </location>
</feature>
<dbReference type="OrthoDB" id="274660at2759"/>
<keyword evidence="3" id="KW-0677">Repeat</keyword>
<evidence type="ECO:0000313" key="12">
    <source>
        <dbReference type="EMBL" id="KAI1241673.1"/>
    </source>
</evidence>
<dbReference type="GO" id="GO:0003712">
    <property type="term" value="F:transcription coregulator activity"/>
    <property type="evidence" value="ECO:0007669"/>
    <property type="project" value="TreeGrafter"/>
</dbReference>
<feature type="compositionally biased region" description="Basic and acidic residues" evidence="9">
    <location>
        <begin position="158"/>
        <end position="167"/>
    </location>
</feature>
<dbReference type="EMBL" id="JADDUC020000002">
    <property type="protein sequence ID" value="KAI1241673.1"/>
    <property type="molecule type" value="Genomic_DNA"/>
</dbReference>
<comment type="subcellular location">
    <subcellularLocation>
        <location evidence="1">Nucleus</location>
    </subcellularLocation>
</comment>
<dbReference type="SUPFAM" id="SSF57716">
    <property type="entry name" value="Glucocorticoid receptor-like (DNA-binding domain)"/>
    <property type="match status" value="5"/>
</dbReference>
<name>A0A835NWB9_9PASS</name>
<dbReference type="PANTHER" id="PTHR24205:SF3">
    <property type="entry name" value="FOUR AND A HALF LIM DOMAINS PROTEIN 2"/>
    <property type="match status" value="1"/>
</dbReference>
<dbReference type="FunFam" id="2.10.110.10:FF:000048">
    <property type="entry name" value="Four and a half LIM domains protein 2"/>
    <property type="match status" value="1"/>
</dbReference>
<feature type="domain" description="LIM zinc-binding" evidence="10">
    <location>
        <begin position="704"/>
        <end position="764"/>
    </location>
</feature>
<evidence type="ECO:0000256" key="7">
    <source>
        <dbReference type="ARBA" id="ARBA00023242"/>
    </source>
</evidence>
<dbReference type="AlphaFoldDB" id="A0A835NWB9"/>
<dbReference type="FunFam" id="2.10.110.10:FF:000049">
    <property type="entry name" value="Four and a half LIM domains protein 2"/>
    <property type="match status" value="1"/>
</dbReference>
<feature type="non-terminal residue" evidence="11">
    <location>
        <position position="1"/>
    </location>
</feature>
<evidence type="ECO:0000256" key="3">
    <source>
        <dbReference type="ARBA" id="ARBA00022737"/>
    </source>
</evidence>
<sequence length="764" mass="87146">AACIRTASLQEQPQWLSPVLAPFGTTGGCKEGLRCCSGEGALQMGHLLQQQESTSTAKSCASGGLIQIQGNHLAKPRSHMAQVQCLKTRTSENLPIASAGASLPEQPALLLSENASSNLKYDGHGDTLACHTKLQLYAHSLSWLDQSLVVKYKLSQRHERKTDGVEKLKKKREKREKGREGRREEKSEGKREEKRREEKRREEKRREEKRREEKREKRREEKRREEKRRELLGCSASPSPICKTSNARHPRKGLQGKKILLLLQLDANYSQENAQRDTKSKWESIPGQDTNLSSTPACSGYRNKDQPPQETQESFGEGRKEYSVYLPNALGERWKQGNEPANPGFFKEQRSHENKQLTRETKPWKDIGLSEAWRYLWNHSEAAFPPLPMERAAKEDRNLMPLLGEESSTTRTMLKPSCLRTGAAPARPGAKEQQLPQMATAPALVWHSLPERGQAQAGAGLDRRTLECRDGPNIGKEDNWAPDSNMTERFDCHYCKESLFGKKYILKEDSPYCVKCYENLYSNTCEECKKPIGADCKDLSYKDRHWHENCFHCFQCKNSLVDKPFAAKEEHLLCTDCYSNEYSSKCNECKKTIMPGTRKMEYKGNSWHETCFICYRCQQPIGTKSFIPKDNLNFCVPCYEKQFAMQCVQCKKAITTGGVTYREQPWHKECFVCTACKKQLSGQRFTSRDEFAYCLSCFCNLYAKKCAGCTNPISGLGGTKYISFEERQWHNDCFNCKKCSLSLVGRGFLTERDDILCPECGKDI</sequence>